<dbReference type="KEGG" id="rin:ACS15_0407"/>
<organism evidence="2 3">
    <name type="scientific">Ralstonia insidiosa</name>
    <dbReference type="NCBI Taxonomy" id="190721"/>
    <lineage>
        <taxon>Bacteria</taxon>
        <taxon>Pseudomonadati</taxon>
        <taxon>Pseudomonadota</taxon>
        <taxon>Betaproteobacteria</taxon>
        <taxon>Burkholderiales</taxon>
        <taxon>Burkholderiaceae</taxon>
        <taxon>Ralstonia</taxon>
    </lineage>
</organism>
<evidence type="ECO:0000313" key="2">
    <source>
        <dbReference type="EMBL" id="ANH73714.1"/>
    </source>
</evidence>
<reference evidence="2 3" key="1">
    <citation type="submission" date="2015-09" db="EMBL/GenBank/DDBJ databases">
        <authorList>
            <person name="Xu Y."/>
            <person name="Nagy A."/>
            <person name="Liu N.T."/>
            <person name="Nou X."/>
        </authorList>
    </citation>
    <scope>NUCLEOTIDE SEQUENCE [LARGE SCALE GENOMIC DNA]</scope>
    <source>
        <strain evidence="2 3">FC1138</strain>
    </source>
</reference>
<sequence length="75" mass="8433">MEQLWKRAKLRHVAEKSDASQAFDDAVTVIADYADYVAINSQKQISDETDMNDRPVYDGTPKSDDTQEKGSGFHP</sequence>
<feature type="region of interest" description="Disordered" evidence="1">
    <location>
        <begin position="42"/>
        <end position="75"/>
    </location>
</feature>
<name>A0AAC9BIX8_9RALS</name>
<proteinExistence type="predicted"/>
<dbReference type="Proteomes" id="UP000077927">
    <property type="component" value="Chromosome 1"/>
</dbReference>
<evidence type="ECO:0000256" key="1">
    <source>
        <dbReference type="SAM" id="MobiDB-lite"/>
    </source>
</evidence>
<evidence type="ECO:0000313" key="3">
    <source>
        <dbReference type="Proteomes" id="UP000077927"/>
    </source>
</evidence>
<feature type="compositionally biased region" description="Basic and acidic residues" evidence="1">
    <location>
        <begin position="51"/>
        <end position="68"/>
    </location>
</feature>
<protein>
    <submittedName>
        <fullName evidence="2">Uncharacterized protein</fullName>
    </submittedName>
</protein>
<gene>
    <name evidence="2" type="ORF">ACS15_0407</name>
</gene>
<accession>A0AAC9BIX8</accession>
<dbReference type="EMBL" id="CP012605">
    <property type="protein sequence ID" value="ANH73714.1"/>
    <property type="molecule type" value="Genomic_DNA"/>
</dbReference>
<dbReference type="AlphaFoldDB" id="A0AAC9BIX8"/>